<gene>
    <name evidence="6" type="ORF">chiPu_0016019</name>
</gene>
<dbReference type="AlphaFoldDB" id="A0A401T4G0"/>
<keyword evidence="3" id="KW-1133">Transmembrane helix</keyword>
<dbReference type="InterPro" id="IPR003597">
    <property type="entry name" value="Ig_C1-set"/>
</dbReference>
<keyword evidence="4" id="KW-0732">Signal</keyword>
<sequence>MIGLLVLGLLCGKLCADTHSLRYFFTAMTPVSAFPQFVIVGYVDGVQFVTYDSDQKNLIPQEQWMVASEGPEAWKRKLSLAREQERNFKNAVLSLKSRNNQTIGIHTYQMMTGCDLSDDGMTSGFNQYGWDGQDILSLDKNHMVWVTPVSWGESIKNRWDQDVVDNQRWKHYLDVECVDWLKRYLEYGQRQLKVVPPDVSFTRLGDSNWLSCLVTGFYPQAIEVTLRRDGVLINEILSTGILPNHNRTYQIRKWVGFNPEDQAEYSCQVEHSGLEETLVVIYVPTSHSQVPMTVGILLGVLGIVALAVAAVFIYKKKEEVKNGYDPTNMTCYVLAGNPDFHCSK</sequence>
<dbReference type="PROSITE" id="PS50835">
    <property type="entry name" value="IG_LIKE"/>
    <property type="match status" value="1"/>
</dbReference>
<keyword evidence="3" id="KW-0472">Membrane</keyword>
<dbReference type="InterPro" id="IPR011162">
    <property type="entry name" value="MHC_I/II-like_Ag-recog"/>
</dbReference>
<dbReference type="EMBL" id="BEZZ01001013">
    <property type="protein sequence ID" value="GCC37515.1"/>
    <property type="molecule type" value="Genomic_DNA"/>
</dbReference>
<keyword evidence="1" id="KW-0325">Glycoprotein</keyword>
<dbReference type="OMA" id="GSHTMQV"/>
<dbReference type="PANTHER" id="PTHR16675:SF235">
    <property type="entry name" value="SHKT DOMAIN-CONTAINING PROTEIN"/>
    <property type="match status" value="1"/>
</dbReference>
<evidence type="ECO:0000259" key="5">
    <source>
        <dbReference type="PROSITE" id="PS50835"/>
    </source>
</evidence>
<protein>
    <recommendedName>
        <fullName evidence="5">Ig-like domain-containing protein</fullName>
    </recommendedName>
</protein>
<dbReference type="InterPro" id="IPR001039">
    <property type="entry name" value="MHC_I_a_a1/a2"/>
</dbReference>
<dbReference type="Gene3D" id="3.30.500.10">
    <property type="entry name" value="MHC class I-like antigen recognition-like"/>
    <property type="match status" value="1"/>
</dbReference>
<dbReference type="FunFam" id="3.30.500.10:FF:000001">
    <property type="entry name" value="H-2 class I histocompatibility antigen, alpha chain"/>
    <property type="match status" value="1"/>
</dbReference>
<comment type="similarity">
    <text evidence="2">Belongs to the MHC class I family.</text>
</comment>
<evidence type="ECO:0000256" key="3">
    <source>
        <dbReference type="SAM" id="Phobius"/>
    </source>
</evidence>
<evidence type="ECO:0000313" key="6">
    <source>
        <dbReference type="EMBL" id="GCC37515.1"/>
    </source>
</evidence>
<feature type="signal peptide" evidence="4">
    <location>
        <begin position="1"/>
        <end position="16"/>
    </location>
</feature>
<reference evidence="6 7" key="1">
    <citation type="journal article" date="2018" name="Nat. Ecol. Evol.">
        <title>Shark genomes provide insights into elasmobranch evolution and the origin of vertebrates.</title>
        <authorList>
            <person name="Hara Y"/>
            <person name="Yamaguchi K"/>
            <person name="Onimaru K"/>
            <person name="Kadota M"/>
            <person name="Koyanagi M"/>
            <person name="Keeley SD"/>
            <person name="Tatsumi K"/>
            <person name="Tanaka K"/>
            <person name="Motone F"/>
            <person name="Kageyama Y"/>
            <person name="Nozu R"/>
            <person name="Adachi N"/>
            <person name="Nishimura O"/>
            <person name="Nakagawa R"/>
            <person name="Tanegashima C"/>
            <person name="Kiyatake I"/>
            <person name="Matsumoto R"/>
            <person name="Murakumo K"/>
            <person name="Nishida K"/>
            <person name="Terakita A"/>
            <person name="Kuratani S"/>
            <person name="Sato K"/>
            <person name="Hyodo S Kuraku.S."/>
        </authorList>
    </citation>
    <scope>NUCLEOTIDE SEQUENCE [LARGE SCALE GENOMIC DNA]</scope>
</reference>
<dbReference type="Proteomes" id="UP000287033">
    <property type="component" value="Unassembled WGS sequence"/>
</dbReference>
<keyword evidence="3" id="KW-0812">Transmembrane</keyword>
<dbReference type="InterPro" id="IPR011161">
    <property type="entry name" value="MHC_I-like_Ag-recog"/>
</dbReference>
<organism evidence="6 7">
    <name type="scientific">Chiloscyllium punctatum</name>
    <name type="common">Brownbanded bambooshark</name>
    <name type="synonym">Hemiscyllium punctatum</name>
    <dbReference type="NCBI Taxonomy" id="137246"/>
    <lineage>
        <taxon>Eukaryota</taxon>
        <taxon>Metazoa</taxon>
        <taxon>Chordata</taxon>
        <taxon>Craniata</taxon>
        <taxon>Vertebrata</taxon>
        <taxon>Chondrichthyes</taxon>
        <taxon>Elasmobranchii</taxon>
        <taxon>Galeomorphii</taxon>
        <taxon>Galeoidea</taxon>
        <taxon>Orectolobiformes</taxon>
        <taxon>Hemiscylliidae</taxon>
        <taxon>Chiloscyllium</taxon>
    </lineage>
</organism>
<keyword evidence="7" id="KW-1185">Reference proteome</keyword>
<evidence type="ECO:0000313" key="7">
    <source>
        <dbReference type="Proteomes" id="UP000287033"/>
    </source>
</evidence>
<dbReference type="Gene3D" id="2.60.40.10">
    <property type="entry name" value="Immunoglobulins"/>
    <property type="match status" value="1"/>
</dbReference>
<dbReference type="SUPFAM" id="SSF48726">
    <property type="entry name" value="Immunoglobulin"/>
    <property type="match status" value="1"/>
</dbReference>
<dbReference type="InterPro" id="IPR036179">
    <property type="entry name" value="Ig-like_dom_sf"/>
</dbReference>
<dbReference type="Pfam" id="PF07654">
    <property type="entry name" value="C1-set"/>
    <property type="match status" value="1"/>
</dbReference>
<accession>A0A401T4G0</accession>
<dbReference type="PRINTS" id="PR01638">
    <property type="entry name" value="MHCCLASSI"/>
</dbReference>
<dbReference type="GO" id="GO:0009897">
    <property type="term" value="C:external side of plasma membrane"/>
    <property type="evidence" value="ECO:0007669"/>
    <property type="project" value="TreeGrafter"/>
</dbReference>
<dbReference type="OrthoDB" id="8936120at2759"/>
<dbReference type="PANTHER" id="PTHR16675">
    <property type="entry name" value="MHC CLASS I-RELATED"/>
    <property type="match status" value="1"/>
</dbReference>
<dbReference type="Pfam" id="PF00129">
    <property type="entry name" value="MHC_I"/>
    <property type="match status" value="1"/>
</dbReference>
<evidence type="ECO:0000256" key="1">
    <source>
        <dbReference type="ARBA" id="ARBA00023180"/>
    </source>
</evidence>
<evidence type="ECO:0000256" key="2">
    <source>
        <dbReference type="RuleBase" id="RU004439"/>
    </source>
</evidence>
<dbReference type="InterPro" id="IPR007110">
    <property type="entry name" value="Ig-like_dom"/>
</dbReference>
<dbReference type="PROSITE" id="PS00290">
    <property type="entry name" value="IG_MHC"/>
    <property type="match status" value="1"/>
</dbReference>
<dbReference type="SUPFAM" id="SSF54452">
    <property type="entry name" value="MHC antigen-recognition domain"/>
    <property type="match status" value="1"/>
</dbReference>
<dbReference type="GO" id="GO:0005615">
    <property type="term" value="C:extracellular space"/>
    <property type="evidence" value="ECO:0007669"/>
    <property type="project" value="TreeGrafter"/>
</dbReference>
<dbReference type="SMART" id="SM00407">
    <property type="entry name" value="IGc1"/>
    <property type="match status" value="1"/>
</dbReference>
<dbReference type="STRING" id="137246.A0A401T4G0"/>
<dbReference type="GO" id="GO:0006955">
    <property type="term" value="P:immune response"/>
    <property type="evidence" value="ECO:0007669"/>
    <property type="project" value="TreeGrafter"/>
</dbReference>
<feature type="transmembrane region" description="Helical" evidence="3">
    <location>
        <begin position="292"/>
        <end position="314"/>
    </location>
</feature>
<name>A0A401T4G0_CHIPU</name>
<dbReference type="InterPro" id="IPR037055">
    <property type="entry name" value="MHC_I-like_Ag-recog_sf"/>
</dbReference>
<comment type="caution">
    <text evidence="6">The sequence shown here is derived from an EMBL/GenBank/DDBJ whole genome shotgun (WGS) entry which is preliminary data.</text>
</comment>
<evidence type="ECO:0000256" key="4">
    <source>
        <dbReference type="SAM" id="SignalP"/>
    </source>
</evidence>
<dbReference type="InterPro" id="IPR003006">
    <property type="entry name" value="Ig/MHC_CS"/>
</dbReference>
<feature type="chain" id="PRO_5019146564" description="Ig-like domain-containing protein" evidence="4">
    <location>
        <begin position="17"/>
        <end position="344"/>
    </location>
</feature>
<proteinExistence type="inferred from homology"/>
<dbReference type="InterPro" id="IPR050208">
    <property type="entry name" value="MHC_class-I_related"/>
</dbReference>
<dbReference type="InterPro" id="IPR013783">
    <property type="entry name" value="Ig-like_fold"/>
</dbReference>
<feature type="domain" description="Ig-like" evidence="5">
    <location>
        <begin position="197"/>
        <end position="279"/>
    </location>
</feature>